<feature type="non-terminal residue" evidence="2">
    <location>
        <position position="339"/>
    </location>
</feature>
<dbReference type="GO" id="GO:0004222">
    <property type="term" value="F:metalloendopeptidase activity"/>
    <property type="evidence" value="ECO:0007669"/>
    <property type="project" value="InterPro"/>
</dbReference>
<protein>
    <submittedName>
        <fullName evidence="2">Peptidase M50</fullName>
    </submittedName>
</protein>
<dbReference type="PANTHER" id="PTHR13325">
    <property type="entry name" value="PROTEASE M50 MEMBRANE-BOUND TRANSCRIPTION FACTOR SITE 2 PROTEASE"/>
    <property type="match status" value="1"/>
</dbReference>
<gene>
    <name evidence="2" type="ORF">C667_23674</name>
</gene>
<proteinExistence type="predicted"/>
<evidence type="ECO:0000313" key="3">
    <source>
        <dbReference type="Proteomes" id="UP000013047"/>
    </source>
</evidence>
<feature type="transmembrane region" description="Helical" evidence="1">
    <location>
        <begin position="157"/>
        <end position="176"/>
    </location>
</feature>
<feature type="transmembrane region" description="Helical" evidence="1">
    <location>
        <begin position="320"/>
        <end position="338"/>
    </location>
</feature>
<dbReference type="GO" id="GO:0016020">
    <property type="term" value="C:membrane"/>
    <property type="evidence" value="ECO:0007669"/>
    <property type="project" value="InterPro"/>
</dbReference>
<dbReference type="GO" id="GO:0031293">
    <property type="term" value="P:membrane protein intracellular domain proteolysis"/>
    <property type="evidence" value="ECO:0007669"/>
    <property type="project" value="TreeGrafter"/>
</dbReference>
<dbReference type="AlphaFoldDB" id="N6Z7H3"/>
<feature type="transmembrane region" description="Helical" evidence="1">
    <location>
        <begin position="280"/>
        <end position="299"/>
    </location>
</feature>
<keyword evidence="1" id="KW-0472">Membrane</keyword>
<feature type="transmembrane region" description="Helical" evidence="1">
    <location>
        <begin position="52"/>
        <end position="73"/>
    </location>
</feature>
<dbReference type="Proteomes" id="UP000013047">
    <property type="component" value="Unassembled WGS sequence"/>
</dbReference>
<keyword evidence="3" id="KW-1185">Reference proteome</keyword>
<dbReference type="InterPro" id="IPR001193">
    <property type="entry name" value="MBTPS2"/>
</dbReference>
<dbReference type="EMBL" id="AMXF01000496">
    <property type="protein sequence ID" value="ENO88129.1"/>
    <property type="molecule type" value="Genomic_DNA"/>
</dbReference>
<feature type="transmembrane region" description="Helical" evidence="1">
    <location>
        <begin position="119"/>
        <end position="136"/>
    </location>
</feature>
<comment type="caution">
    <text evidence="2">The sequence shown here is derived from an EMBL/GenBank/DDBJ whole genome shotgun (WGS) entry which is preliminary data.</text>
</comment>
<organism evidence="2 3">
    <name type="scientific">Thauera phenylacetica B4P</name>
    <dbReference type="NCBI Taxonomy" id="1234382"/>
    <lineage>
        <taxon>Bacteria</taxon>
        <taxon>Pseudomonadati</taxon>
        <taxon>Pseudomonadota</taxon>
        <taxon>Betaproteobacteria</taxon>
        <taxon>Rhodocyclales</taxon>
        <taxon>Zoogloeaceae</taxon>
        <taxon>Thauera</taxon>
    </lineage>
</organism>
<feature type="transmembrane region" description="Helical" evidence="1">
    <location>
        <begin position="85"/>
        <end position="104"/>
    </location>
</feature>
<keyword evidence="1" id="KW-1133">Transmembrane helix</keyword>
<sequence length="339" mass="36730">GEKAGRQGGASPRAAAGPRWWTRLLHGYVYYRVPLLRPDAALTRLAPLARPLAARQVAQVLQLAGLLGLLLALPQAELYFATASYLLTPAGFVGFVGCLVALKIGHELAHAFSAKLKNLHVRSMGVAFILLWPILYTDVTDAWREPDRRRRAQIGSAGIRFELAVAALALLAWAVLPDGVARSLAFYLSSASILSTLLINLNPFMRFDGYFLLMDVWGIDNLQPRAFALLRHRLRRLCLGWRGGSPEHHPQAGPMLAYAVATAAYRVLVAIGIAAAVFGFFGSVAGLLVAALEVYILIARPLLRELREVHRQRRAIGSPLRAGVSLAVLAGLAGAVFLP</sequence>
<reference evidence="2 3" key="1">
    <citation type="submission" date="2012-09" db="EMBL/GenBank/DDBJ databases">
        <title>Draft Genome Sequences of 6 Strains from Genus Thauera.</title>
        <authorList>
            <person name="Liu B."/>
            <person name="Shapleigh J.P."/>
            <person name="Frostegard A.H."/>
        </authorList>
    </citation>
    <scope>NUCLEOTIDE SEQUENCE [LARGE SCALE GENOMIC DNA]</scope>
    <source>
        <strain evidence="2 3">B4P</strain>
    </source>
</reference>
<feature type="non-terminal residue" evidence="2">
    <location>
        <position position="1"/>
    </location>
</feature>
<feature type="transmembrane region" description="Helical" evidence="1">
    <location>
        <begin position="182"/>
        <end position="201"/>
    </location>
</feature>
<name>N6Z7H3_9RHOO</name>
<evidence type="ECO:0000313" key="2">
    <source>
        <dbReference type="EMBL" id="ENO88129.1"/>
    </source>
</evidence>
<evidence type="ECO:0000256" key="1">
    <source>
        <dbReference type="SAM" id="Phobius"/>
    </source>
</evidence>
<dbReference type="GO" id="GO:0005737">
    <property type="term" value="C:cytoplasm"/>
    <property type="evidence" value="ECO:0007669"/>
    <property type="project" value="TreeGrafter"/>
</dbReference>
<accession>N6Z7H3</accession>
<keyword evidence="1" id="KW-0812">Transmembrane</keyword>
<dbReference type="PANTHER" id="PTHR13325:SF3">
    <property type="entry name" value="MEMBRANE-BOUND TRANSCRIPTION FACTOR SITE-2 PROTEASE"/>
    <property type="match status" value="1"/>
</dbReference>